<gene>
    <name evidence="2" type="ORF">GMARGA_LOCUS28230</name>
</gene>
<feature type="region of interest" description="Disordered" evidence="1">
    <location>
        <begin position="87"/>
        <end position="109"/>
    </location>
</feature>
<protein>
    <submittedName>
        <fullName evidence="2">35252_t:CDS:1</fullName>
    </submittedName>
</protein>
<name>A0ABN7WAB6_GIGMA</name>
<accession>A0ABN7WAB6</accession>
<evidence type="ECO:0000313" key="3">
    <source>
        <dbReference type="Proteomes" id="UP000789901"/>
    </source>
</evidence>
<dbReference type="EMBL" id="CAJVQB010035775">
    <property type="protein sequence ID" value="CAG8823028.1"/>
    <property type="molecule type" value="Genomic_DNA"/>
</dbReference>
<sequence length="287" mass="32698">IGECISCKATVLPKDIILQYIQQSNESLKNLRLYSWVMGELTKVPRIFQLKFDKVGDENLVVNIRGGNLRYKKQVPSNNNIAETLTTQQNLPKYSENSSEKKDNAGDVSDVSEVDLTTTVKWQEQSVKIDQHAIYPTYSRACKINIVSINLASPYTIFCRYLPMNYIEQNIIKSINLCGRKNLNWVNININEYMTWLGLWVLMSIISMSDLSNHTLMMPNKLEISNSGDPLFLGHSFINAFNTNLDEAIIPRSMLCVDESMNSWLGTENKIPGCRKISRKLHPVGQE</sequence>
<evidence type="ECO:0000256" key="1">
    <source>
        <dbReference type="SAM" id="MobiDB-lite"/>
    </source>
</evidence>
<comment type="caution">
    <text evidence="2">The sequence shown here is derived from an EMBL/GenBank/DDBJ whole genome shotgun (WGS) entry which is preliminary data.</text>
</comment>
<proteinExistence type="predicted"/>
<keyword evidence="3" id="KW-1185">Reference proteome</keyword>
<dbReference type="Proteomes" id="UP000789901">
    <property type="component" value="Unassembled WGS sequence"/>
</dbReference>
<evidence type="ECO:0000313" key="2">
    <source>
        <dbReference type="EMBL" id="CAG8823028.1"/>
    </source>
</evidence>
<organism evidence="2 3">
    <name type="scientific">Gigaspora margarita</name>
    <dbReference type="NCBI Taxonomy" id="4874"/>
    <lineage>
        <taxon>Eukaryota</taxon>
        <taxon>Fungi</taxon>
        <taxon>Fungi incertae sedis</taxon>
        <taxon>Mucoromycota</taxon>
        <taxon>Glomeromycotina</taxon>
        <taxon>Glomeromycetes</taxon>
        <taxon>Diversisporales</taxon>
        <taxon>Gigasporaceae</taxon>
        <taxon>Gigaspora</taxon>
    </lineage>
</organism>
<feature type="compositionally biased region" description="Polar residues" evidence="1">
    <location>
        <begin position="87"/>
        <end position="97"/>
    </location>
</feature>
<feature type="non-terminal residue" evidence="2">
    <location>
        <position position="1"/>
    </location>
</feature>
<reference evidence="2 3" key="1">
    <citation type="submission" date="2021-06" db="EMBL/GenBank/DDBJ databases">
        <authorList>
            <person name="Kallberg Y."/>
            <person name="Tangrot J."/>
            <person name="Rosling A."/>
        </authorList>
    </citation>
    <scope>NUCLEOTIDE SEQUENCE [LARGE SCALE GENOMIC DNA]</scope>
    <source>
        <strain evidence="2 3">120-4 pot B 10/14</strain>
    </source>
</reference>